<keyword evidence="2" id="KW-0436">Ligase</keyword>
<reference evidence="2 3" key="1">
    <citation type="submission" date="2024-05" db="EMBL/GenBank/DDBJ databases">
        <title>A draft genome resource for the thread blight pathogen Marasmius tenuissimus strain MS-2.</title>
        <authorList>
            <person name="Yulfo-Soto G.E."/>
            <person name="Baruah I.K."/>
            <person name="Amoako-Attah I."/>
            <person name="Bukari Y."/>
            <person name="Meinhardt L.W."/>
            <person name="Bailey B.A."/>
            <person name="Cohen S.P."/>
        </authorList>
    </citation>
    <scope>NUCLEOTIDE SEQUENCE [LARGE SCALE GENOMIC DNA]</scope>
    <source>
        <strain evidence="2 3">MS-2</strain>
    </source>
</reference>
<dbReference type="Gene3D" id="3.30.300.30">
    <property type="match status" value="1"/>
</dbReference>
<comment type="caution">
    <text evidence="2">The sequence shown here is derived from an EMBL/GenBank/DDBJ whole genome shotgun (WGS) entry which is preliminary data.</text>
</comment>
<dbReference type="InterPro" id="IPR045851">
    <property type="entry name" value="AMP-bd_C_sf"/>
</dbReference>
<dbReference type="EC" id="6.2.1.1" evidence="2"/>
<sequence length="76" mass="8286">MSGYFTRDRAAIDNDRYIWIKGQVPGDVINVSSPRMLMAEIESALIMHKGVVETAAIGVNNEFTGQAVVGFVTTKP</sequence>
<evidence type="ECO:0000313" key="2">
    <source>
        <dbReference type="EMBL" id="KAL0065904.1"/>
    </source>
</evidence>
<organism evidence="2 3">
    <name type="scientific">Marasmius tenuissimus</name>
    <dbReference type="NCBI Taxonomy" id="585030"/>
    <lineage>
        <taxon>Eukaryota</taxon>
        <taxon>Fungi</taxon>
        <taxon>Dikarya</taxon>
        <taxon>Basidiomycota</taxon>
        <taxon>Agaricomycotina</taxon>
        <taxon>Agaricomycetes</taxon>
        <taxon>Agaricomycetidae</taxon>
        <taxon>Agaricales</taxon>
        <taxon>Marasmiineae</taxon>
        <taxon>Marasmiaceae</taxon>
        <taxon>Marasmius</taxon>
    </lineage>
</organism>
<accession>A0ABR2ZYN2</accession>
<name>A0ABR2ZYN2_9AGAR</name>
<dbReference type="InterPro" id="IPR025110">
    <property type="entry name" value="AMP-bd_C"/>
</dbReference>
<gene>
    <name evidence="2" type="primary">ACS2_2</name>
    <name evidence="2" type="ORF">AAF712_007028</name>
</gene>
<dbReference type="PANTHER" id="PTHR24095">
    <property type="entry name" value="ACETYL-COENZYME A SYNTHETASE"/>
    <property type="match status" value="1"/>
</dbReference>
<dbReference type="SUPFAM" id="SSF56801">
    <property type="entry name" value="Acetyl-CoA synthetase-like"/>
    <property type="match status" value="1"/>
</dbReference>
<keyword evidence="3" id="KW-1185">Reference proteome</keyword>
<evidence type="ECO:0000313" key="3">
    <source>
        <dbReference type="Proteomes" id="UP001437256"/>
    </source>
</evidence>
<evidence type="ECO:0000259" key="1">
    <source>
        <dbReference type="Pfam" id="PF13193"/>
    </source>
</evidence>
<dbReference type="Proteomes" id="UP001437256">
    <property type="component" value="Unassembled WGS sequence"/>
</dbReference>
<feature type="domain" description="AMP-binding enzyme C-terminal" evidence="1">
    <location>
        <begin position="40"/>
        <end position="75"/>
    </location>
</feature>
<dbReference type="Pfam" id="PF13193">
    <property type="entry name" value="AMP-binding_C"/>
    <property type="match status" value="1"/>
</dbReference>
<dbReference type="GO" id="GO:0003987">
    <property type="term" value="F:acetate-CoA ligase activity"/>
    <property type="evidence" value="ECO:0007669"/>
    <property type="project" value="UniProtKB-EC"/>
</dbReference>
<dbReference type="PANTHER" id="PTHR24095:SF14">
    <property type="entry name" value="ACETYL-COENZYME A SYNTHETASE 1"/>
    <property type="match status" value="1"/>
</dbReference>
<protein>
    <submittedName>
        <fullName evidence="2">Acetyl-coenzyme A synthetase 2</fullName>
        <ecNumber evidence="2">6.2.1.1</ecNumber>
    </submittedName>
</protein>
<proteinExistence type="predicted"/>
<dbReference type="EMBL" id="JBBXMP010000041">
    <property type="protein sequence ID" value="KAL0065904.1"/>
    <property type="molecule type" value="Genomic_DNA"/>
</dbReference>